<evidence type="ECO:0000256" key="1">
    <source>
        <dbReference type="SAM" id="MobiDB-lite"/>
    </source>
</evidence>
<keyword evidence="3" id="KW-1185">Reference proteome</keyword>
<evidence type="ECO:0000313" key="2">
    <source>
        <dbReference type="EMBL" id="MDP9826819.1"/>
    </source>
</evidence>
<dbReference type="Gene3D" id="3.90.640.10">
    <property type="entry name" value="Actin, Chain A, domain 4"/>
    <property type="match status" value="1"/>
</dbReference>
<dbReference type="RefSeq" id="WP_307242041.1">
    <property type="nucleotide sequence ID" value="NZ_JAUSQZ010000001.1"/>
</dbReference>
<feature type="region of interest" description="Disordered" evidence="1">
    <location>
        <begin position="440"/>
        <end position="476"/>
    </location>
</feature>
<organism evidence="2 3">
    <name type="scientific">Kineosporia succinea</name>
    <dbReference type="NCBI Taxonomy" id="84632"/>
    <lineage>
        <taxon>Bacteria</taxon>
        <taxon>Bacillati</taxon>
        <taxon>Actinomycetota</taxon>
        <taxon>Actinomycetes</taxon>
        <taxon>Kineosporiales</taxon>
        <taxon>Kineosporiaceae</taxon>
        <taxon>Kineosporia</taxon>
    </lineage>
</organism>
<evidence type="ECO:0000313" key="3">
    <source>
        <dbReference type="Proteomes" id="UP001235712"/>
    </source>
</evidence>
<reference evidence="2 3" key="1">
    <citation type="submission" date="2023-07" db="EMBL/GenBank/DDBJ databases">
        <title>Sequencing the genomes of 1000 actinobacteria strains.</title>
        <authorList>
            <person name="Klenk H.-P."/>
        </authorList>
    </citation>
    <scope>NUCLEOTIDE SEQUENCE [LARGE SCALE GENOMIC DNA]</scope>
    <source>
        <strain evidence="2 3">DSM 44388</strain>
    </source>
</reference>
<proteinExistence type="predicted"/>
<evidence type="ECO:0008006" key="4">
    <source>
        <dbReference type="Google" id="ProtNLM"/>
    </source>
</evidence>
<dbReference type="InterPro" id="IPR043129">
    <property type="entry name" value="ATPase_NBD"/>
</dbReference>
<dbReference type="Gene3D" id="3.30.420.40">
    <property type="match status" value="2"/>
</dbReference>
<gene>
    <name evidence="2" type="ORF">J2S57_002568</name>
</gene>
<feature type="compositionally biased region" description="Low complexity" evidence="1">
    <location>
        <begin position="440"/>
        <end position="475"/>
    </location>
</feature>
<dbReference type="Proteomes" id="UP001235712">
    <property type="component" value="Unassembled WGS sequence"/>
</dbReference>
<protein>
    <recommendedName>
        <fullName evidence="4">Fibronectin type-III domain-containing protein</fullName>
    </recommendedName>
</protein>
<feature type="region of interest" description="Disordered" evidence="1">
    <location>
        <begin position="228"/>
        <end position="257"/>
    </location>
</feature>
<dbReference type="SUPFAM" id="SSF53067">
    <property type="entry name" value="Actin-like ATPase domain"/>
    <property type="match status" value="1"/>
</dbReference>
<sequence>MTDWDPSAVAAALRTENRFAGGSVVGVLAVGHAQTRMWVLESELLDDSPAASVAGTPKILAENRLDDVGSEMFDRLLLERAIERIAGLPGVEAEVAGKLRTAKGEPWRKLRLRLTTDVRRAREELVDWHSATVDVEGIPGVDADGPLRLDRIEQDNALREHVLRTARTFQSTIEASGRRPATLDGIFLLGDGKMPLIVRSVYDVLGVSPEMLGQGGAARVRAGAKAARNGSARPVPGQGGPISPASGLSLRPTPKAKSKKAGAVAVDEPGAFVTPGKNVESSAPEVELTDTGSLRLLGHPGDGFDVEAASAQPGRRRRRLVPIAGGLVVLVAAGAIVTGLVRNQETPAPRTTDTVEAASMNTSPGPGADLAAVTGLSVREMGPAISLTWDEVAGAGAYAVYRDPGTATENVHTTTQPKLTDRPGDGREHTYAVVALAEEPTPASPAPEASPGAPEASPGAPEASPEASPAAAPAALQTAMTVQAKATTPYGRQQNIASDWTGIVPARPGLKGSAGQTCRAQGGTAGAQGRIVCSYPGKLTITVFGYGSKTATDRRYDALAKMKGINSGQWNVRLRDDVNATGRLLVGGRGTNTWRWWDYESAPSYAMQANWPGHTSRELAAWVQKRMPFHS</sequence>
<comment type="caution">
    <text evidence="2">The sequence shown here is derived from an EMBL/GenBank/DDBJ whole genome shotgun (WGS) entry which is preliminary data.</text>
</comment>
<name>A0ABT9P2B4_9ACTN</name>
<dbReference type="EMBL" id="JAUSQZ010000001">
    <property type="protein sequence ID" value="MDP9826819.1"/>
    <property type="molecule type" value="Genomic_DNA"/>
</dbReference>
<accession>A0ABT9P2B4</accession>